<evidence type="ECO:0000259" key="11">
    <source>
        <dbReference type="PROSITE" id="PS52015"/>
    </source>
</evidence>
<keyword evidence="8" id="KW-1133">Transmembrane helix</keyword>
<evidence type="ECO:0000256" key="2">
    <source>
        <dbReference type="ARBA" id="ARBA00006555"/>
    </source>
</evidence>
<evidence type="ECO:0000256" key="1">
    <source>
        <dbReference type="ARBA" id="ARBA00004383"/>
    </source>
</evidence>
<dbReference type="GO" id="GO:0015031">
    <property type="term" value="P:protein transport"/>
    <property type="evidence" value="ECO:0007669"/>
    <property type="project" value="UniProtKB-KW"/>
</dbReference>
<dbReference type="SUPFAM" id="SSF74653">
    <property type="entry name" value="TolA/TonB C-terminal domain"/>
    <property type="match status" value="3"/>
</dbReference>
<proteinExistence type="inferred from homology"/>
<dbReference type="InterPro" id="IPR037682">
    <property type="entry name" value="TonB_C"/>
</dbReference>
<dbReference type="GO" id="GO:0055085">
    <property type="term" value="P:transmembrane transport"/>
    <property type="evidence" value="ECO:0007669"/>
    <property type="project" value="InterPro"/>
</dbReference>
<dbReference type="PANTHER" id="PTHR33446">
    <property type="entry name" value="PROTEIN TONB-RELATED"/>
    <property type="match status" value="1"/>
</dbReference>
<comment type="subcellular location">
    <subcellularLocation>
        <location evidence="1">Cell inner membrane</location>
        <topology evidence="1">Single-pass membrane protein</topology>
        <orientation evidence="1">Periplasmic side</orientation>
    </subcellularLocation>
</comment>
<sequence length="561" mass="60549">MTRFAYLLSALLAVLPHMPAQDIVVSGPMLFPSDTEVDTPPVLKKAWKLKCPEAMKKETEHAYAFVSQYTDANGKRLSRNQHGAQPLVELINAEISGLQCQPAQADGKPVASRFLVAIIFNPAGASPKAADAEPRLLAVMPAFISQKRAAELRKAKQSAYIKVAIELDASGSLSSYALSPKSSYAEPFKAEIDAALARWKFAPARKGGQPVASSLEALVLLIHENALVQSPSTGTPPSVVHRDPPVYPRAMKKSGLIGEVTISFVVDKKGDVTNPVVVRSNNPGFEEAAIEAVLKWKFKPGIKDGKPVNTRMQVPIIFHLDGGGRDLYEVDQPSKKQIAKMPEGLRYDTPPEPRGVIHPVYPYALYADKAPRGSATLSMLIDPQGRVVMAKVLEATRPEFGESGRAAVEHFEFKPATLEGKPVAGVLKTEFNFDPHYDDTGLYSMEMKKSDRIAGAGKLDSVPKALSQRKPVFPLGVAPGTDSGTATVEFLIDKDGKVRLPRIKSASDPAFGYAAVQTVAHWLFEAPRAGDKTTITRVQVSVSFERENGGGGVKTGGKPLQ</sequence>
<evidence type="ECO:0000313" key="12">
    <source>
        <dbReference type="EMBL" id="OAM91113.1"/>
    </source>
</evidence>
<gene>
    <name evidence="12" type="ORF">AW736_04880</name>
</gene>
<feature type="domain" description="TonB C-terminal" evidence="11">
    <location>
        <begin position="232"/>
        <end position="327"/>
    </location>
</feature>
<comment type="caution">
    <text evidence="12">The sequence shown here is derived from an EMBL/GenBank/DDBJ whole genome shotgun (WGS) entry which is preliminary data.</text>
</comment>
<dbReference type="InterPro" id="IPR051045">
    <property type="entry name" value="TonB-dependent_transducer"/>
</dbReference>
<keyword evidence="6" id="KW-0812">Transmembrane</keyword>
<keyword evidence="5" id="KW-0997">Cell inner membrane</keyword>
<feature type="signal peptide" evidence="10">
    <location>
        <begin position="1"/>
        <end position="20"/>
    </location>
</feature>
<evidence type="ECO:0000256" key="5">
    <source>
        <dbReference type="ARBA" id="ARBA00022519"/>
    </source>
</evidence>
<dbReference type="Gene3D" id="3.30.1150.10">
    <property type="match status" value="4"/>
</dbReference>
<reference evidence="12 13" key="1">
    <citation type="submission" date="2016-01" db="EMBL/GenBank/DDBJ databases">
        <title>High potential of lignocellulose degradation of a new Verrucomicrobia species.</title>
        <authorList>
            <person name="Wang Y."/>
            <person name="Shi Y."/>
            <person name="Qiu Z."/>
            <person name="Liu S."/>
            <person name="Yang H."/>
        </authorList>
    </citation>
    <scope>NUCLEOTIDE SEQUENCE [LARGE SCALE GENOMIC DNA]</scope>
    <source>
        <strain evidence="12 13">TSB47</strain>
    </source>
</reference>
<evidence type="ECO:0000256" key="7">
    <source>
        <dbReference type="ARBA" id="ARBA00022927"/>
    </source>
</evidence>
<dbReference type="EMBL" id="LRRQ01000040">
    <property type="protein sequence ID" value="OAM91113.1"/>
    <property type="molecule type" value="Genomic_DNA"/>
</dbReference>
<keyword evidence="9" id="KW-0472">Membrane</keyword>
<dbReference type="Proteomes" id="UP000078486">
    <property type="component" value="Unassembled WGS sequence"/>
</dbReference>
<evidence type="ECO:0000256" key="8">
    <source>
        <dbReference type="ARBA" id="ARBA00022989"/>
    </source>
</evidence>
<keyword evidence="7" id="KW-0653">Protein transport</keyword>
<organism evidence="12 13">
    <name type="scientific">Termitidicoccus mucosus</name>
    <dbReference type="NCBI Taxonomy" id="1184151"/>
    <lineage>
        <taxon>Bacteria</taxon>
        <taxon>Pseudomonadati</taxon>
        <taxon>Verrucomicrobiota</taxon>
        <taxon>Opitutia</taxon>
        <taxon>Opitutales</taxon>
        <taxon>Opitutaceae</taxon>
        <taxon>Termitidicoccus</taxon>
    </lineage>
</organism>
<keyword evidence="13" id="KW-1185">Reference proteome</keyword>
<name>A0A178IMI7_9BACT</name>
<evidence type="ECO:0000256" key="4">
    <source>
        <dbReference type="ARBA" id="ARBA00022475"/>
    </source>
</evidence>
<evidence type="ECO:0000256" key="3">
    <source>
        <dbReference type="ARBA" id="ARBA00022448"/>
    </source>
</evidence>
<dbReference type="STRING" id="1184151.AW736_04880"/>
<keyword evidence="3" id="KW-0813">Transport</keyword>
<comment type="similarity">
    <text evidence="2">Belongs to the TonB family.</text>
</comment>
<evidence type="ECO:0000256" key="9">
    <source>
        <dbReference type="ARBA" id="ARBA00023136"/>
    </source>
</evidence>
<evidence type="ECO:0000313" key="13">
    <source>
        <dbReference type="Proteomes" id="UP000078486"/>
    </source>
</evidence>
<keyword evidence="4" id="KW-1003">Cell membrane</keyword>
<protein>
    <recommendedName>
        <fullName evidence="11">TonB C-terminal domain-containing protein</fullName>
    </recommendedName>
</protein>
<evidence type="ECO:0000256" key="10">
    <source>
        <dbReference type="SAM" id="SignalP"/>
    </source>
</evidence>
<dbReference type="AlphaFoldDB" id="A0A178IMI7"/>
<keyword evidence="10" id="KW-0732">Signal</keyword>
<evidence type="ECO:0000256" key="6">
    <source>
        <dbReference type="ARBA" id="ARBA00022692"/>
    </source>
</evidence>
<dbReference type="Pfam" id="PF03544">
    <property type="entry name" value="TonB_C"/>
    <property type="match status" value="3"/>
</dbReference>
<dbReference type="InterPro" id="IPR006260">
    <property type="entry name" value="TonB/TolA_C"/>
</dbReference>
<dbReference type="GO" id="GO:0005886">
    <property type="term" value="C:plasma membrane"/>
    <property type="evidence" value="ECO:0007669"/>
    <property type="project" value="UniProtKB-SubCell"/>
</dbReference>
<dbReference type="PROSITE" id="PS52015">
    <property type="entry name" value="TONB_CTD"/>
    <property type="match status" value="1"/>
</dbReference>
<dbReference type="NCBIfam" id="TIGR01352">
    <property type="entry name" value="tonB_Cterm"/>
    <property type="match status" value="2"/>
</dbReference>
<accession>A0A178IMI7</accession>
<feature type="chain" id="PRO_5008089214" description="TonB C-terminal domain-containing protein" evidence="10">
    <location>
        <begin position="21"/>
        <end position="561"/>
    </location>
</feature>